<organism evidence="1 2">
    <name type="scientific">Hymenobacter aranciens</name>
    <dbReference type="NCBI Taxonomy" id="3063996"/>
    <lineage>
        <taxon>Bacteria</taxon>
        <taxon>Pseudomonadati</taxon>
        <taxon>Bacteroidota</taxon>
        <taxon>Cytophagia</taxon>
        <taxon>Cytophagales</taxon>
        <taxon>Hymenobacteraceae</taxon>
        <taxon>Hymenobacter</taxon>
    </lineage>
</organism>
<dbReference type="EMBL" id="JAUQSY010000005">
    <property type="protein sequence ID" value="MDO7874915.1"/>
    <property type="molecule type" value="Genomic_DNA"/>
</dbReference>
<proteinExistence type="predicted"/>
<dbReference type="RefSeq" id="WP_305006230.1">
    <property type="nucleotide sequence ID" value="NZ_JAUQSY010000005.1"/>
</dbReference>
<name>A0ABT9BAV9_9BACT</name>
<accession>A0ABT9BAV9</accession>
<gene>
    <name evidence="1" type="ORF">Q5H93_09245</name>
</gene>
<dbReference type="Proteomes" id="UP001176429">
    <property type="component" value="Unassembled WGS sequence"/>
</dbReference>
<evidence type="ECO:0000313" key="2">
    <source>
        <dbReference type="Proteomes" id="UP001176429"/>
    </source>
</evidence>
<reference evidence="1" key="1">
    <citation type="submission" date="2023-07" db="EMBL/GenBank/DDBJ databases">
        <authorList>
            <person name="Kim M.K."/>
        </authorList>
    </citation>
    <scope>NUCLEOTIDE SEQUENCE</scope>
    <source>
        <strain evidence="1">ASUV-10-1</strain>
    </source>
</reference>
<protein>
    <recommendedName>
        <fullName evidence="3">STAS/SEC14 domain-containing protein</fullName>
    </recommendedName>
</protein>
<sequence length="133" mass="15245">MSLQILLNEPHIILAYDRVNEWIFADWRGRQDMASVQAGCRDMLRLMVEHRCHKLLNDNHHVDNLWSEAAEWVGTEFLPALARAGLKHLAWVYSPSAHSRLATDLSLEHAINGPVIATFEDLPSARTWLQQQP</sequence>
<keyword evidence="2" id="KW-1185">Reference proteome</keyword>
<comment type="caution">
    <text evidence="1">The sequence shown here is derived from an EMBL/GenBank/DDBJ whole genome shotgun (WGS) entry which is preliminary data.</text>
</comment>
<evidence type="ECO:0008006" key="3">
    <source>
        <dbReference type="Google" id="ProtNLM"/>
    </source>
</evidence>
<evidence type="ECO:0000313" key="1">
    <source>
        <dbReference type="EMBL" id="MDO7874915.1"/>
    </source>
</evidence>